<keyword evidence="2" id="KW-1185">Reference proteome</keyword>
<evidence type="ECO:0000313" key="2">
    <source>
        <dbReference type="Proteomes" id="UP001054837"/>
    </source>
</evidence>
<comment type="caution">
    <text evidence="1">The sequence shown here is derived from an EMBL/GenBank/DDBJ whole genome shotgun (WGS) entry which is preliminary data.</text>
</comment>
<reference evidence="1 2" key="1">
    <citation type="submission" date="2021-06" db="EMBL/GenBank/DDBJ databases">
        <title>Caerostris darwini draft genome.</title>
        <authorList>
            <person name="Kono N."/>
            <person name="Arakawa K."/>
        </authorList>
    </citation>
    <scope>NUCLEOTIDE SEQUENCE [LARGE SCALE GENOMIC DNA]</scope>
</reference>
<accession>A0AAV4WC45</accession>
<gene>
    <name evidence="1" type="ORF">CDAR_411981</name>
</gene>
<organism evidence="1 2">
    <name type="scientific">Caerostris darwini</name>
    <dbReference type="NCBI Taxonomy" id="1538125"/>
    <lineage>
        <taxon>Eukaryota</taxon>
        <taxon>Metazoa</taxon>
        <taxon>Ecdysozoa</taxon>
        <taxon>Arthropoda</taxon>
        <taxon>Chelicerata</taxon>
        <taxon>Arachnida</taxon>
        <taxon>Araneae</taxon>
        <taxon>Araneomorphae</taxon>
        <taxon>Entelegynae</taxon>
        <taxon>Araneoidea</taxon>
        <taxon>Araneidae</taxon>
        <taxon>Caerostris</taxon>
    </lineage>
</organism>
<proteinExistence type="predicted"/>
<evidence type="ECO:0000313" key="1">
    <source>
        <dbReference type="EMBL" id="GIY80382.1"/>
    </source>
</evidence>
<dbReference type="Proteomes" id="UP001054837">
    <property type="component" value="Unassembled WGS sequence"/>
</dbReference>
<sequence length="104" mass="11997">MLRMRSCGEGCLFPKFVFWVGTLVHAGRCPSSYAICLASFGTRVAACQLDKQLSWCIAYSRDINSDDFYLWCHVKNLTYKKKPTDLHNIERSVNDAFSKKFLYL</sequence>
<name>A0AAV4WC45_9ARAC</name>
<dbReference type="EMBL" id="BPLQ01014506">
    <property type="protein sequence ID" value="GIY80382.1"/>
    <property type="molecule type" value="Genomic_DNA"/>
</dbReference>
<dbReference type="GO" id="GO:0003676">
    <property type="term" value="F:nucleic acid binding"/>
    <property type="evidence" value="ECO:0007669"/>
    <property type="project" value="InterPro"/>
</dbReference>
<dbReference type="AlphaFoldDB" id="A0AAV4WC45"/>
<protein>
    <recommendedName>
        <fullName evidence="3">Secreted protein</fullName>
    </recommendedName>
</protein>
<dbReference type="InterPro" id="IPR036397">
    <property type="entry name" value="RNaseH_sf"/>
</dbReference>
<dbReference type="Gene3D" id="3.30.420.10">
    <property type="entry name" value="Ribonuclease H-like superfamily/Ribonuclease H"/>
    <property type="match status" value="1"/>
</dbReference>
<evidence type="ECO:0008006" key="3">
    <source>
        <dbReference type="Google" id="ProtNLM"/>
    </source>
</evidence>